<proteinExistence type="predicted"/>
<dbReference type="Proteomes" id="UP000230069">
    <property type="component" value="Unassembled WGS sequence"/>
</dbReference>
<keyword evidence="2" id="KW-1185">Reference proteome</keyword>
<organism evidence="1 2">
    <name type="scientific">Aquilegia coerulea</name>
    <name type="common">Rocky mountain columbine</name>
    <dbReference type="NCBI Taxonomy" id="218851"/>
    <lineage>
        <taxon>Eukaryota</taxon>
        <taxon>Viridiplantae</taxon>
        <taxon>Streptophyta</taxon>
        <taxon>Embryophyta</taxon>
        <taxon>Tracheophyta</taxon>
        <taxon>Spermatophyta</taxon>
        <taxon>Magnoliopsida</taxon>
        <taxon>Ranunculales</taxon>
        <taxon>Ranunculaceae</taxon>
        <taxon>Thalictroideae</taxon>
        <taxon>Aquilegia</taxon>
    </lineage>
</organism>
<protein>
    <submittedName>
        <fullName evidence="1">Uncharacterized protein</fullName>
    </submittedName>
</protein>
<evidence type="ECO:0000313" key="1">
    <source>
        <dbReference type="EMBL" id="PIA29926.1"/>
    </source>
</evidence>
<dbReference type="EMBL" id="KZ305075">
    <property type="protein sequence ID" value="PIA29926.1"/>
    <property type="molecule type" value="Genomic_DNA"/>
</dbReference>
<dbReference type="AlphaFoldDB" id="A0A2G5CF54"/>
<dbReference type="InParanoid" id="A0A2G5CF54"/>
<sequence>MAKVTQRHLRVKLCYRVTFKRSMLMKVMKPSKKKSPELSPSRFSIFKRTRLGKQTVGCTALGRMLSPRIPRLNFYLDGLCWDAKTNKESAGVKVQEVEREQHSFKGRVLSGRMRIQLLVKPTSGFHAEVFEIVSARALTRSRMLQYGMWEDFTFLSTASPWTLMLNIGTHALLCVNLLDGDYVELEMPAELLGVSSKVKLVGCLRGNPRTGSITIVLVACLKNLKEVPYLLVASKRGGPRAAWSVTHIADGIMRRRLEGASLIDESCFWISNGTTLECLDIKGRHRRSALGADFLENAAKSLIPNHAGDHLPYIAEAGTGRVSVRNTLDAKLSFIEVPYTMSHLFAVSGQEGISIPLSFCRASPVLFFATSDSHHLTQFSGRVVLNYLPCPFSTACACSATWFPHRLLS</sequence>
<evidence type="ECO:0000313" key="2">
    <source>
        <dbReference type="Proteomes" id="UP000230069"/>
    </source>
</evidence>
<accession>A0A2G5CF54</accession>
<reference evidence="1 2" key="1">
    <citation type="submission" date="2017-09" db="EMBL/GenBank/DDBJ databases">
        <title>WGS assembly of Aquilegia coerulea Goldsmith.</title>
        <authorList>
            <person name="Hodges S."/>
            <person name="Kramer E."/>
            <person name="Nordborg M."/>
            <person name="Tomkins J."/>
            <person name="Borevitz J."/>
            <person name="Derieg N."/>
            <person name="Yan J."/>
            <person name="Mihaltcheva S."/>
            <person name="Hayes R.D."/>
            <person name="Rokhsar D."/>
        </authorList>
    </citation>
    <scope>NUCLEOTIDE SEQUENCE [LARGE SCALE GENOMIC DNA]</scope>
    <source>
        <strain evidence="2">cv. Goldsmith</strain>
    </source>
</reference>
<gene>
    <name evidence="1" type="ORF">AQUCO_05800182v1</name>
</gene>
<name>A0A2G5CF54_AQUCA</name>